<evidence type="ECO:0000313" key="12">
    <source>
        <dbReference type="Proteomes" id="UP001296873"/>
    </source>
</evidence>
<evidence type="ECO:0008006" key="13">
    <source>
        <dbReference type="Google" id="ProtNLM"/>
    </source>
</evidence>
<dbReference type="EMBL" id="NRRL01000087">
    <property type="protein sequence ID" value="MBK1670311.1"/>
    <property type="molecule type" value="Genomic_DNA"/>
</dbReference>
<comment type="caution">
    <text evidence="11">The sequence shown here is derived from an EMBL/GenBank/DDBJ whole genome shotgun (WGS) entry which is preliminary data.</text>
</comment>
<dbReference type="Pfam" id="PF25145">
    <property type="entry name" value="NfeD1b_N"/>
    <property type="match status" value="1"/>
</dbReference>
<keyword evidence="7" id="KW-0732">Signal</keyword>
<feature type="transmembrane region" description="Helical" evidence="6">
    <location>
        <begin position="315"/>
        <end position="337"/>
    </location>
</feature>
<evidence type="ECO:0000256" key="4">
    <source>
        <dbReference type="ARBA" id="ARBA00023136"/>
    </source>
</evidence>
<feature type="compositionally biased region" description="Low complexity" evidence="5">
    <location>
        <begin position="195"/>
        <end position="218"/>
    </location>
</feature>
<sequence>MRRGVGALVFLLTGLSLLAGHGDGGSAYAQDSAYAQESQGSQALVRVLTVDGPIGPATSGYLTDGLAEAQQAGAELVVVKLDTPGGLTTAMRDINEAVLASPVPVATYVAPSGARAASAGTYMLYASHIAAMAPGTTLGAATPVQMGGGSTPLPAADDGGQGDRGQGAGSSGGAGAGASEGGAQGGASEGGEAGGAASSDTASDQAGGAQSGAPAEAPTDAKTAKAVNDAVAYIRALAQLRGRNAEWAERAVTEAATLTAREAVARNVVDLRADTLQALLSALDGRTVETQVGETTLALADARIERAPPDWRDRLLATLTDPNIAFILMMIGIYGLIFEFISPGLAVPGVLGAICLLLGLYALNVLPVNYAGLALMGVGVAFMVAEAFVPSFGALGLGGLAAFALGSTITFDTGSGAYALSWWTVAGVTALSGLVLILLVGMMVNSQRVRVSTGEDQLVGHGAEVVNWTREQEAGRGRVQLQGEYWNAVGPPDLRAGQHVRVTARAGLTLTVARQPEPAPDDTSQPAST</sequence>
<feature type="signal peptide" evidence="7">
    <location>
        <begin position="1"/>
        <end position="19"/>
    </location>
</feature>
<dbReference type="InterPro" id="IPR056738">
    <property type="entry name" value="NfeD1b_N"/>
</dbReference>
<keyword evidence="2 6" id="KW-0812">Transmembrane</keyword>
<dbReference type="InterPro" id="IPR012340">
    <property type="entry name" value="NA-bd_OB-fold"/>
</dbReference>
<reference evidence="11 12" key="1">
    <citation type="journal article" date="2020" name="Microorganisms">
        <title>Osmotic Adaptation and Compatible Solute Biosynthesis of Phototrophic Bacteria as Revealed from Genome Analyses.</title>
        <authorList>
            <person name="Imhoff J.F."/>
            <person name="Rahn T."/>
            <person name="Kunzel S."/>
            <person name="Keller A."/>
            <person name="Neulinger S.C."/>
        </authorList>
    </citation>
    <scope>NUCLEOTIDE SEQUENCE [LARGE SCALE GENOMIC DNA]</scope>
    <source>
        <strain evidence="11 12">DSM 9895</strain>
    </source>
</reference>
<comment type="subcellular location">
    <subcellularLocation>
        <location evidence="1">Membrane</location>
        <topology evidence="1">Multi-pass membrane protein</topology>
    </subcellularLocation>
</comment>
<dbReference type="RefSeq" id="WP_200342672.1">
    <property type="nucleotide sequence ID" value="NZ_NRRL01000087.1"/>
</dbReference>
<evidence type="ECO:0000256" key="3">
    <source>
        <dbReference type="ARBA" id="ARBA00022989"/>
    </source>
</evidence>
<feature type="transmembrane region" description="Helical" evidence="6">
    <location>
        <begin position="392"/>
        <end position="411"/>
    </location>
</feature>
<dbReference type="PANTHER" id="PTHR33507">
    <property type="entry name" value="INNER MEMBRANE PROTEIN YBBJ"/>
    <property type="match status" value="1"/>
</dbReference>
<evidence type="ECO:0000256" key="6">
    <source>
        <dbReference type="SAM" id="Phobius"/>
    </source>
</evidence>
<dbReference type="Proteomes" id="UP001296873">
    <property type="component" value="Unassembled WGS sequence"/>
</dbReference>
<dbReference type="Pfam" id="PF01957">
    <property type="entry name" value="NfeD"/>
    <property type="match status" value="1"/>
</dbReference>
<dbReference type="Gene3D" id="2.40.50.140">
    <property type="entry name" value="Nucleic acid-binding proteins"/>
    <property type="match status" value="1"/>
</dbReference>
<evidence type="ECO:0000313" key="11">
    <source>
        <dbReference type="EMBL" id="MBK1670311.1"/>
    </source>
</evidence>
<keyword evidence="4 6" id="KW-0472">Membrane</keyword>
<feature type="transmembrane region" description="Helical" evidence="6">
    <location>
        <begin position="417"/>
        <end position="440"/>
    </location>
</feature>
<dbReference type="CDD" id="cd07020">
    <property type="entry name" value="Clp_protease_NfeD_1"/>
    <property type="match status" value="1"/>
</dbReference>
<dbReference type="SUPFAM" id="SSF141322">
    <property type="entry name" value="NfeD domain-like"/>
    <property type="match status" value="1"/>
</dbReference>
<protein>
    <recommendedName>
        <fullName evidence="13">NfeD-like C-terminal domain-containing protein</fullName>
    </recommendedName>
</protein>
<dbReference type="InterPro" id="IPR029045">
    <property type="entry name" value="ClpP/crotonase-like_dom_sf"/>
</dbReference>
<feature type="region of interest" description="Disordered" evidence="5">
    <location>
        <begin position="143"/>
        <end position="221"/>
    </location>
</feature>
<evidence type="ECO:0000259" key="10">
    <source>
        <dbReference type="Pfam" id="PF25145"/>
    </source>
</evidence>
<keyword evidence="3 6" id="KW-1133">Transmembrane helix</keyword>
<feature type="chain" id="PRO_5047525489" description="NfeD-like C-terminal domain-containing protein" evidence="7">
    <location>
        <begin position="20"/>
        <end position="529"/>
    </location>
</feature>
<proteinExistence type="predicted"/>
<name>A0ABS1DJY0_9PROT</name>
<dbReference type="Pfam" id="PF24961">
    <property type="entry name" value="NfeD_membrane"/>
    <property type="match status" value="1"/>
</dbReference>
<evidence type="ECO:0000256" key="7">
    <source>
        <dbReference type="SAM" id="SignalP"/>
    </source>
</evidence>
<feature type="transmembrane region" description="Helical" evidence="6">
    <location>
        <begin position="368"/>
        <end position="385"/>
    </location>
</feature>
<organism evidence="11 12">
    <name type="scientific">Rhodovibrio sodomensis</name>
    <dbReference type="NCBI Taxonomy" id="1088"/>
    <lineage>
        <taxon>Bacteria</taxon>
        <taxon>Pseudomonadati</taxon>
        <taxon>Pseudomonadota</taxon>
        <taxon>Alphaproteobacteria</taxon>
        <taxon>Rhodospirillales</taxon>
        <taxon>Rhodovibrionaceae</taxon>
        <taxon>Rhodovibrio</taxon>
    </lineage>
</organism>
<evidence type="ECO:0000256" key="5">
    <source>
        <dbReference type="SAM" id="MobiDB-lite"/>
    </source>
</evidence>
<dbReference type="InterPro" id="IPR002810">
    <property type="entry name" value="NfeD-like_C"/>
</dbReference>
<dbReference type="SUPFAM" id="SSF52096">
    <property type="entry name" value="ClpP/crotonase"/>
    <property type="match status" value="1"/>
</dbReference>
<dbReference type="InterPro" id="IPR056739">
    <property type="entry name" value="NfeD_membrane"/>
</dbReference>
<evidence type="ECO:0000259" key="9">
    <source>
        <dbReference type="Pfam" id="PF24961"/>
    </source>
</evidence>
<evidence type="ECO:0000256" key="1">
    <source>
        <dbReference type="ARBA" id="ARBA00004141"/>
    </source>
</evidence>
<dbReference type="Gene3D" id="3.90.226.10">
    <property type="entry name" value="2-enoyl-CoA Hydratase, Chain A, domain 1"/>
    <property type="match status" value="1"/>
</dbReference>
<keyword evidence="12" id="KW-1185">Reference proteome</keyword>
<evidence type="ECO:0000259" key="8">
    <source>
        <dbReference type="Pfam" id="PF01957"/>
    </source>
</evidence>
<dbReference type="PANTHER" id="PTHR33507:SF4">
    <property type="entry name" value="NODULATION COMPETITIVENESS PROTEIN NFED"/>
    <property type="match status" value="1"/>
</dbReference>
<feature type="compositionally biased region" description="Gly residues" evidence="5">
    <location>
        <begin position="162"/>
        <end position="194"/>
    </location>
</feature>
<feature type="domain" description="NfeD-like C-terminal" evidence="8">
    <location>
        <begin position="456"/>
        <end position="513"/>
    </location>
</feature>
<gene>
    <name evidence="11" type="ORF">CKO28_19995</name>
</gene>
<dbReference type="InterPro" id="IPR052165">
    <property type="entry name" value="Membrane_assoc_protease"/>
</dbReference>
<feature type="domain" description="NfeD1b N-terminal" evidence="10">
    <location>
        <begin position="46"/>
        <end position="149"/>
    </location>
</feature>
<accession>A0ABS1DJY0</accession>
<feature type="domain" description="NfeD integral membrane" evidence="9">
    <location>
        <begin position="323"/>
        <end position="439"/>
    </location>
</feature>
<evidence type="ECO:0000256" key="2">
    <source>
        <dbReference type="ARBA" id="ARBA00022692"/>
    </source>
</evidence>